<dbReference type="Proteomes" id="UP000494162">
    <property type="component" value="Unassembled WGS sequence"/>
</dbReference>
<dbReference type="GeneID" id="93167104"/>
<organism evidence="1 3">
    <name type="scientific">Burkholderia pseudomultivorans</name>
    <dbReference type="NCBI Taxonomy" id="1207504"/>
    <lineage>
        <taxon>Bacteria</taxon>
        <taxon>Pseudomonadati</taxon>
        <taxon>Pseudomonadota</taxon>
        <taxon>Betaproteobacteria</taxon>
        <taxon>Burkholderiales</taxon>
        <taxon>Burkholderiaceae</taxon>
        <taxon>Burkholderia</taxon>
        <taxon>Burkholderia cepacia complex</taxon>
    </lineage>
</organism>
<name>A0A132EQ44_9BURK</name>
<proteinExistence type="predicted"/>
<protein>
    <submittedName>
        <fullName evidence="1">Uncharacterized protein</fullName>
    </submittedName>
</protein>
<evidence type="ECO:0000313" key="4">
    <source>
        <dbReference type="Proteomes" id="UP000494162"/>
    </source>
</evidence>
<dbReference type="Proteomes" id="UP000062912">
    <property type="component" value="Unassembled WGS sequence"/>
</dbReference>
<dbReference type="OrthoDB" id="9007689at2"/>
<dbReference type="AlphaFoldDB" id="A0A132EQ44"/>
<dbReference type="EMBL" id="LPJR01000001">
    <property type="protein sequence ID" value="KWF38207.1"/>
    <property type="molecule type" value="Genomic_DNA"/>
</dbReference>
<gene>
    <name evidence="2" type="ORF">BPS26883_00089</name>
    <name evidence="1" type="ORF">WT56_05905</name>
</gene>
<evidence type="ECO:0000313" key="1">
    <source>
        <dbReference type="EMBL" id="KWF38207.1"/>
    </source>
</evidence>
<dbReference type="RefSeq" id="WP_060238602.1">
    <property type="nucleotide sequence ID" value="NZ_CABVPP010000001.1"/>
</dbReference>
<reference evidence="2 4" key="2">
    <citation type="submission" date="2019-09" db="EMBL/GenBank/DDBJ databases">
        <authorList>
            <person name="Depoorter E."/>
        </authorList>
    </citation>
    <scope>NUCLEOTIDE SEQUENCE [LARGE SCALE GENOMIC DNA]</scope>
    <source>
        <strain evidence="2">LMG 26883</strain>
    </source>
</reference>
<evidence type="ECO:0000313" key="3">
    <source>
        <dbReference type="Proteomes" id="UP000062912"/>
    </source>
</evidence>
<accession>A0A132EQ44</accession>
<dbReference type="EMBL" id="CABVPP010000001">
    <property type="protein sequence ID" value="VWB06119.1"/>
    <property type="molecule type" value="Genomic_DNA"/>
</dbReference>
<evidence type="ECO:0000313" key="2">
    <source>
        <dbReference type="EMBL" id="VWB06119.1"/>
    </source>
</evidence>
<reference evidence="1 3" key="1">
    <citation type="submission" date="2015-11" db="EMBL/GenBank/DDBJ databases">
        <title>Expanding the genomic diversity of Burkholderia species for the development of highly accurate diagnostics.</title>
        <authorList>
            <person name="Sahl J."/>
            <person name="Keim P."/>
            <person name="Wagner D."/>
        </authorList>
    </citation>
    <scope>NUCLEOTIDE SEQUENCE [LARGE SCALE GENOMIC DNA]</scope>
    <source>
        <strain evidence="1 3">MSMB368WGS</strain>
    </source>
</reference>
<sequence>MRTQDIRLDAGQSHIAWFDKGSQVVVLDGALAVTLRHGGLDWLPDAPAGLRRVLAEGECLTIEADGHVTLAANGAGTVRATVAAASADRHRPLGRWLAILRGLPAQLLGSLRVRARR</sequence>